<dbReference type="InterPro" id="IPR005811">
    <property type="entry name" value="SUCC_ACL_C"/>
</dbReference>
<dbReference type="PANTHER" id="PTHR11815:SF10">
    <property type="entry name" value="SUCCINATE--COA LIGASE [GDP-FORMING] SUBUNIT BETA, MITOCHONDRIAL"/>
    <property type="match status" value="1"/>
</dbReference>
<feature type="binding site" evidence="5">
    <location>
        <position position="205"/>
    </location>
    <ligand>
        <name>Mg(2+)</name>
        <dbReference type="ChEBI" id="CHEBI:18420"/>
    </ligand>
</feature>
<comment type="caution">
    <text evidence="5">Lacks conserved residue(s) required for the propagation of feature annotation.</text>
</comment>
<dbReference type="InterPro" id="IPR016102">
    <property type="entry name" value="Succinyl-CoA_synth-like"/>
</dbReference>
<comment type="cofactor">
    <cofactor evidence="5">
        <name>Mg(2+)</name>
        <dbReference type="ChEBI" id="CHEBI:18420"/>
    </cofactor>
    <text evidence="5">Binds 1 Mg(2+) ion per subunit.</text>
</comment>
<dbReference type="PROSITE" id="PS50975">
    <property type="entry name" value="ATP_GRASP"/>
    <property type="match status" value="1"/>
</dbReference>
<dbReference type="InterPro" id="IPR013815">
    <property type="entry name" value="ATP_grasp_subdomain_1"/>
</dbReference>
<evidence type="ECO:0000313" key="8">
    <source>
        <dbReference type="EMBL" id="MDJ1135977.1"/>
    </source>
</evidence>
<dbReference type="InterPro" id="IPR013650">
    <property type="entry name" value="ATP-grasp_succ-CoA_synth-type"/>
</dbReference>
<comment type="catalytic activity">
    <reaction evidence="5">
        <text>succinate + ATP + CoA = succinyl-CoA + ADP + phosphate</text>
        <dbReference type="Rhea" id="RHEA:17661"/>
        <dbReference type="ChEBI" id="CHEBI:30031"/>
        <dbReference type="ChEBI" id="CHEBI:30616"/>
        <dbReference type="ChEBI" id="CHEBI:43474"/>
        <dbReference type="ChEBI" id="CHEBI:57287"/>
        <dbReference type="ChEBI" id="CHEBI:57292"/>
        <dbReference type="ChEBI" id="CHEBI:456216"/>
        <dbReference type="EC" id="6.2.1.5"/>
    </reaction>
</comment>
<proteinExistence type="inferred from homology"/>
<keyword evidence="5 6" id="KW-0067">ATP-binding</keyword>
<evidence type="ECO:0000256" key="1">
    <source>
        <dbReference type="ARBA" id="ARBA00022598"/>
    </source>
</evidence>
<dbReference type="PROSITE" id="PS01217">
    <property type="entry name" value="SUCCINYL_COA_LIG_3"/>
    <property type="match status" value="1"/>
</dbReference>
<dbReference type="EC" id="6.2.1.5" evidence="5"/>
<evidence type="ECO:0000313" key="9">
    <source>
        <dbReference type="Proteomes" id="UP001214441"/>
    </source>
</evidence>
<keyword evidence="1 5" id="KW-0436">Ligase</keyword>
<dbReference type="PANTHER" id="PTHR11815">
    <property type="entry name" value="SUCCINYL-COA SYNTHETASE BETA CHAIN"/>
    <property type="match status" value="1"/>
</dbReference>
<dbReference type="NCBIfam" id="TIGR01016">
    <property type="entry name" value="sucCoAbeta"/>
    <property type="match status" value="1"/>
</dbReference>
<dbReference type="NCBIfam" id="NF001913">
    <property type="entry name" value="PRK00696.1"/>
    <property type="match status" value="1"/>
</dbReference>
<feature type="domain" description="ATP-grasp" evidence="7">
    <location>
        <begin position="9"/>
        <end position="225"/>
    </location>
</feature>
<evidence type="ECO:0000256" key="4">
    <source>
        <dbReference type="ARBA" id="ARBA00022842"/>
    </source>
</evidence>
<feature type="binding site" evidence="5">
    <location>
        <position position="99"/>
    </location>
    <ligand>
        <name>ATP</name>
        <dbReference type="ChEBI" id="CHEBI:30616"/>
    </ligand>
</feature>
<dbReference type="InterPro" id="IPR011761">
    <property type="entry name" value="ATP-grasp"/>
</dbReference>
<gene>
    <name evidence="5 8" type="primary">sucC</name>
    <name evidence="8" type="ORF">NMN56_029325</name>
</gene>
<dbReference type="SUPFAM" id="SSF52210">
    <property type="entry name" value="Succinyl-CoA synthetase domains"/>
    <property type="match status" value="1"/>
</dbReference>
<feature type="binding site" evidence="5">
    <location>
        <position position="94"/>
    </location>
    <ligand>
        <name>ATP</name>
        <dbReference type="ChEBI" id="CHEBI:30616"/>
    </ligand>
</feature>
<keyword evidence="3 5" id="KW-0547">Nucleotide-binding</keyword>
<comment type="function">
    <text evidence="5">Succinyl-CoA synthetase functions in the citric acid cycle (TCA), coupling the hydrolysis of succinyl-CoA to the synthesis of either ATP or GTP and thus represents the only step of substrate-level phosphorylation in the TCA. The beta subunit provides nucleotide specificity of the enzyme and binds the substrate succinate, while the binding sites for coenzyme A and phosphate are found in the alpha subunit.</text>
</comment>
<comment type="caution">
    <text evidence="8">The sequence shown here is derived from an EMBL/GenBank/DDBJ whole genome shotgun (WGS) entry which is preliminary data.</text>
</comment>
<evidence type="ECO:0000256" key="2">
    <source>
        <dbReference type="ARBA" id="ARBA00022723"/>
    </source>
</evidence>
<dbReference type="InterPro" id="IPR017866">
    <property type="entry name" value="Succ-CoA_synthase_bsu_CS"/>
</dbReference>
<dbReference type="SUPFAM" id="SSF56059">
    <property type="entry name" value="Glutathione synthetase ATP-binding domain-like"/>
    <property type="match status" value="1"/>
</dbReference>
<feature type="binding site" evidence="5">
    <location>
        <begin position="322"/>
        <end position="324"/>
    </location>
    <ligand>
        <name>substrate</name>
        <note>ligand shared with subunit alpha</note>
    </ligand>
</feature>
<keyword evidence="5" id="KW-0816">Tricarboxylic acid cycle</keyword>
<dbReference type="EMBL" id="JANCPR020000034">
    <property type="protein sequence ID" value="MDJ1135977.1"/>
    <property type="molecule type" value="Genomic_DNA"/>
</dbReference>
<reference evidence="8 9" key="1">
    <citation type="submission" date="2023-05" db="EMBL/GenBank/DDBJ databases">
        <title>Streptantibioticus silvisoli sp. nov., acidotolerant actinomycetes 1 from pine litter.</title>
        <authorList>
            <person name="Swiecimska M."/>
            <person name="Golinska P."/>
            <person name="Sangal V."/>
            <person name="Wachnowicz B."/>
            <person name="Goodfellow M."/>
        </authorList>
    </citation>
    <scope>NUCLEOTIDE SEQUENCE [LARGE SCALE GENOMIC DNA]</scope>
    <source>
        <strain evidence="8 9">DSM 42109</strain>
    </source>
</reference>
<feature type="binding site" evidence="5">
    <location>
        <position position="191"/>
    </location>
    <ligand>
        <name>Mg(2+)</name>
        <dbReference type="ChEBI" id="CHEBI:18420"/>
    </ligand>
</feature>
<feature type="binding site" evidence="5">
    <location>
        <position position="45"/>
    </location>
    <ligand>
        <name>ATP</name>
        <dbReference type="ChEBI" id="CHEBI:30616"/>
    </ligand>
</feature>
<comment type="pathway">
    <text evidence="5">Carbohydrate metabolism; tricarboxylic acid cycle; succinate from succinyl-CoA (ligase route): step 1/1.</text>
</comment>
<dbReference type="PIRSF" id="PIRSF001554">
    <property type="entry name" value="SucCS_beta"/>
    <property type="match status" value="1"/>
</dbReference>
<name>A0ABT7A3Q3_9ACTN</name>
<accession>A0ABT7A3Q3</accession>
<dbReference type="Proteomes" id="UP001214441">
    <property type="component" value="Unassembled WGS sequence"/>
</dbReference>
<dbReference type="Pfam" id="PF08442">
    <property type="entry name" value="ATP-grasp_2"/>
    <property type="match status" value="1"/>
</dbReference>
<keyword evidence="9" id="KW-1185">Reference proteome</keyword>
<dbReference type="Gene3D" id="3.30.1490.20">
    <property type="entry name" value="ATP-grasp fold, A domain"/>
    <property type="match status" value="1"/>
</dbReference>
<feature type="binding site" evidence="5">
    <location>
        <position position="260"/>
    </location>
    <ligand>
        <name>substrate</name>
        <note>ligand shared with subunit alpha</note>
    </ligand>
</feature>
<protein>
    <recommendedName>
        <fullName evidence="5">Succinate--CoA ligase [ADP-forming] subunit beta</fullName>
        <ecNumber evidence="5">6.2.1.5</ecNumber>
    </recommendedName>
    <alternativeName>
        <fullName evidence="5">Succinyl-CoA synthetase subunit beta</fullName>
        <shortName evidence="5">SCS-beta</shortName>
    </alternativeName>
</protein>
<comment type="catalytic activity">
    <reaction evidence="5">
        <text>GTP + succinate + CoA = succinyl-CoA + GDP + phosphate</text>
        <dbReference type="Rhea" id="RHEA:22120"/>
        <dbReference type="ChEBI" id="CHEBI:30031"/>
        <dbReference type="ChEBI" id="CHEBI:37565"/>
        <dbReference type="ChEBI" id="CHEBI:43474"/>
        <dbReference type="ChEBI" id="CHEBI:57287"/>
        <dbReference type="ChEBI" id="CHEBI:57292"/>
        <dbReference type="ChEBI" id="CHEBI:58189"/>
    </reaction>
</comment>
<dbReference type="RefSeq" id="WP_274040238.1">
    <property type="nucleotide sequence ID" value="NZ_JANCPR020000034.1"/>
</dbReference>
<sequence length="394" mass="41353">MDLFEYQARDIFAKHDVPVLAGEVIETPEAAREVTERLGGRAVVKAQVKTGGRGKAGGVKLASDPADAVEKAGQILGMDIKGHTVQRVMLAQTADIAEEYYVSFLLDRTNRTFLAMASVEGGVEIEEVAATKPEALAKIPVDAIEGVTEAKAREIAEAAKFPAELIDQIANVLIKLWDVFIKEDALLVEVNPLVKTGEGKVIALDGKVSLDENADFRQPDHEALEAADNQSGAAAELEAAAKAKGLNYVKLDGQVGIIGNGAGLVMSTLDVVAYAGEKHSNVKPANFLDIGGGASAEVMANGLEIILGDPDVKSVFVNVFGGITACDAVANGIVQAMELLKSKGEDVNKPLVVRLDGNNAELGRKILTDAAHPLVQQVDTMDGAADKAAELAAK</sequence>
<dbReference type="Gene3D" id="3.30.470.20">
    <property type="entry name" value="ATP-grasp fold, B domain"/>
    <property type="match status" value="1"/>
</dbReference>
<dbReference type="Gene3D" id="3.40.50.261">
    <property type="entry name" value="Succinyl-CoA synthetase domains"/>
    <property type="match status" value="1"/>
</dbReference>
<dbReference type="Pfam" id="PF00549">
    <property type="entry name" value="Ligase_CoA"/>
    <property type="match status" value="1"/>
</dbReference>
<dbReference type="GO" id="GO:0004775">
    <property type="term" value="F:succinate-CoA ligase (ADP-forming) activity"/>
    <property type="evidence" value="ECO:0007669"/>
    <property type="project" value="UniProtKB-EC"/>
</dbReference>
<dbReference type="InterPro" id="IPR005809">
    <property type="entry name" value="Succ_CoA_ligase-like_bsu"/>
</dbReference>
<organism evidence="8 9">
    <name type="scientific">Streptomyces iconiensis</name>
    <dbReference type="NCBI Taxonomy" id="1384038"/>
    <lineage>
        <taxon>Bacteria</taxon>
        <taxon>Bacillati</taxon>
        <taxon>Actinomycetota</taxon>
        <taxon>Actinomycetes</taxon>
        <taxon>Kitasatosporales</taxon>
        <taxon>Streptomycetaceae</taxon>
        <taxon>Streptomyces</taxon>
    </lineage>
</organism>
<comment type="subunit">
    <text evidence="5">Heterotetramer of two alpha and two beta subunits.</text>
</comment>
<keyword evidence="2 5" id="KW-0479">Metal-binding</keyword>
<evidence type="ECO:0000259" key="7">
    <source>
        <dbReference type="PROSITE" id="PS50975"/>
    </source>
</evidence>
<dbReference type="HAMAP" id="MF_00558">
    <property type="entry name" value="Succ_CoA_beta"/>
    <property type="match status" value="1"/>
</dbReference>
<evidence type="ECO:0000256" key="3">
    <source>
        <dbReference type="ARBA" id="ARBA00022741"/>
    </source>
</evidence>
<feature type="binding site" evidence="5">
    <location>
        <begin position="52"/>
        <end position="54"/>
    </location>
    <ligand>
        <name>ATP</name>
        <dbReference type="ChEBI" id="CHEBI:30616"/>
    </ligand>
</feature>
<keyword evidence="4 5" id="KW-0460">Magnesium</keyword>
<comment type="similarity">
    <text evidence="5">Belongs to the succinate/malate CoA ligase beta subunit family.</text>
</comment>
<evidence type="ECO:0000256" key="6">
    <source>
        <dbReference type="PROSITE-ProRule" id="PRU00409"/>
    </source>
</evidence>
<evidence type="ECO:0000256" key="5">
    <source>
        <dbReference type="HAMAP-Rule" id="MF_00558"/>
    </source>
</evidence>